<feature type="domain" description="Creatinase N-terminal" evidence="4">
    <location>
        <begin position="4"/>
        <end position="134"/>
    </location>
</feature>
<dbReference type="PANTHER" id="PTHR46112">
    <property type="entry name" value="AMINOPEPTIDASE"/>
    <property type="match status" value="1"/>
</dbReference>
<gene>
    <name evidence="5" type="ORF">METZ01_LOCUS14537</name>
</gene>
<dbReference type="GO" id="GO:0046872">
    <property type="term" value="F:metal ion binding"/>
    <property type="evidence" value="ECO:0007669"/>
    <property type="project" value="UniProtKB-KW"/>
</dbReference>
<name>A0A381P7R7_9ZZZZ</name>
<sequence length="355" mass="38369">MKERVEGLVAQFQDKELDGVLISAPENRRYLSGFSGSAGYLLITKANAILVTDSRYTEQATNQSPYFDVRQVRGGWNWLIDELKSSGVKKVGFESQDMTVSSYNNLIDAIKGDSGLGDVSMVPAPGLAENQRIIKDEEELKMLQLAIDAADKAMDLVCPAITPGMTEKEVAWKMETAMRDFGADAISFDTIVAAGPNGAMAHHQPTDYVIKQKDPIVIDMGAKVGGYCSDLSRSIAVGEPDETFNKVYDTVLGAQLTAINTVKVGMTGEETDNLSRNVIVDAGYGDNFGHSLGHGVGLEIHENPRVGPRSPDVLELDTVFTVEPGIYLSGWGGIRIEDIVILRADGAVPLSKARK</sequence>
<dbReference type="Gene3D" id="3.90.230.10">
    <property type="entry name" value="Creatinase/methionine aminopeptidase superfamily"/>
    <property type="match status" value="1"/>
</dbReference>
<protein>
    <recommendedName>
        <fullName evidence="6">Peptidase M24 domain-containing protein</fullName>
    </recommendedName>
</protein>
<evidence type="ECO:0000259" key="4">
    <source>
        <dbReference type="Pfam" id="PF01321"/>
    </source>
</evidence>
<dbReference type="AlphaFoldDB" id="A0A381P7R7"/>
<dbReference type="CDD" id="cd01092">
    <property type="entry name" value="APP-like"/>
    <property type="match status" value="1"/>
</dbReference>
<dbReference type="InterPro" id="IPR029149">
    <property type="entry name" value="Creatin/AminoP/Spt16_N"/>
</dbReference>
<dbReference type="Pfam" id="PF01321">
    <property type="entry name" value="Creatinase_N"/>
    <property type="match status" value="1"/>
</dbReference>
<dbReference type="SUPFAM" id="SSF53092">
    <property type="entry name" value="Creatinase/prolidase N-terminal domain"/>
    <property type="match status" value="1"/>
</dbReference>
<organism evidence="5">
    <name type="scientific">marine metagenome</name>
    <dbReference type="NCBI Taxonomy" id="408172"/>
    <lineage>
        <taxon>unclassified sequences</taxon>
        <taxon>metagenomes</taxon>
        <taxon>ecological metagenomes</taxon>
    </lineage>
</organism>
<dbReference type="EMBL" id="UINC01000820">
    <property type="protein sequence ID" value="SUZ61683.1"/>
    <property type="molecule type" value="Genomic_DNA"/>
</dbReference>
<dbReference type="InterPro" id="IPR000587">
    <property type="entry name" value="Creatinase_N"/>
</dbReference>
<evidence type="ECO:0008006" key="6">
    <source>
        <dbReference type="Google" id="ProtNLM"/>
    </source>
</evidence>
<evidence type="ECO:0000259" key="3">
    <source>
        <dbReference type="Pfam" id="PF00557"/>
    </source>
</evidence>
<keyword evidence="2" id="KW-0378">Hydrolase</keyword>
<dbReference type="GO" id="GO:0016787">
    <property type="term" value="F:hydrolase activity"/>
    <property type="evidence" value="ECO:0007669"/>
    <property type="project" value="UniProtKB-KW"/>
</dbReference>
<dbReference type="PANTHER" id="PTHR46112:SF8">
    <property type="entry name" value="CYTOPLASMIC PEPTIDASE PEPQ-RELATED"/>
    <property type="match status" value="1"/>
</dbReference>
<dbReference type="InterPro" id="IPR036005">
    <property type="entry name" value="Creatinase/aminopeptidase-like"/>
</dbReference>
<evidence type="ECO:0000313" key="5">
    <source>
        <dbReference type="EMBL" id="SUZ61683.1"/>
    </source>
</evidence>
<accession>A0A381P7R7</accession>
<dbReference type="Pfam" id="PF00557">
    <property type="entry name" value="Peptidase_M24"/>
    <property type="match status" value="1"/>
</dbReference>
<dbReference type="PROSITE" id="PS00491">
    <property type="entry name" value="PROLINE_PEPTIDASE"/>
    <property type="match status" value="1"/>
</dbReference>
<evidence type="ECO:0000256" key="2">
    <source>
        <dbReference type="ARBA" id="ARBA00022801"/>
    </source>
</evidence>
<reference evidence="5" key="1">
    <citation type="submission" date="2018-05" db="EMBL/GenBank/DDBJ databases">
        <authorList>
            <person name="Lanie J.A."/>
            <person name="Ng W.-L."/>
            <person name="Kazmierczak K.M."/>
            <person name="Andrzejewski T.M."/>
            <person name="Davidsen T.M."/>
            <person name="Wayne K.J."/>
            <person name="Tettelin H."/>
            <person name="Glass J.I."/>
            <person name="Rusch D."/>
            <person name="Podicherti R."/>
            <person name="Tsui H.-C.T."/>
            <person name="Winkler M.E."/>
        </authorList>
    </citation>
    <scope>NUCLEOTIDE SEQUENCE</scope>
</reference>
<evidence type="ECO:0000256" key="1">
    <source>
        <dbReference type="ARBA" id="ARBA00022723"/>
    </source>
</evidence>
<dbReference type="SUPFAM" id="SSF55920">
    <property type="entry name" value="Creatinase/aminopeptidase"/>
    <property type="match status" value="1"/>
</dbReference>
<dbReference type="InterPro" id="IPR000994">
    <property type="entry name" value="Pept_M24"/>
</dbReference>
<dbReference type="InterPro" id="IPR050659">
    <property type="entry name" value="Peptidase_M24B"/>
</dbReference>
<dbReference type="Gene3D" id="3.40.350.10">
    <property type="entry name" value="Creatinase/prolidase N-terminal domain"/>
    <property type="match status" value="1"/>
</dbReference>
<feature type="domain" description="Peptidase M24" evidence="3">
    <location>
        <begin position="143"/>
        <end position="342"/>
    </location>
</feature>
<proteinExistence type="predicted"/>
<keyword evidence="1" id="KW-0479">Metal-binding</keyword>
<dbReference type="InterPro" id="IPR001131">
    <property type="entry name" value="Peptidase_M24B_aminopep-P_CS"/>
</dbReference>